<evidence type="ECO:0000313" key="2">
    <source>
        <dbReference type="EMBL" id="JAH23246.1"/>
    </source>
</evidence>
<dbReference type="EMBL" id="GBXM01066567">
    <property type="protein sequence ID" value="JAH42010.1"/>
    <property type="molecule type" value="Transcribed_RNA"/>
</dbReference>
<dbReference type="EMBL" id="GBXM01085331">
    <property type="protein sequence ID" value="JAH23246.1"/>
    <property type="molecule type" value="Transcribed_RNA"/>
</dbReference>
<dbReference type="AlphaFoldDB" id="A0A0E9R271"/>
<accession>A0A0E9R271</accession>
<organism evidence="2">
    <name type="scientific">Anguilla anguilla</name>
    <name type="common">European freshwater eel</name>
    <name type="synonym">Muraena anguilla</name>
    <dbReference type="NCBI Taxonomy" id="7936"/>
    <lineage>
        <taxon>Eukaryota</taxon>
        <taxon>Metazoa</taxon>
        <taxon>Chordata</taxon>
        <taxon>Craniata</taxon>
        <taxon>Vertebrata</taxon>
        <taxon>Euteleostomi</taxon>
        <taxon>Actinopterygii</taxon>
        <taxon>Neopterygii</taxon>
        <taxon>Teleostei</taxon>
        <taxon>Anguilliformes</taxon>
        <taxon>Anguillidae</taxon>
        <taxon>Anguilla</taxon>
    </lineage>
</organism>
<feature type="compositionally biased region" description="Basic and acidic residues" evidence="1">
    <location>
        <begin position="1"/>
        <end position="13"/>
    </location>
</feature>
<proteinExistence type="predicted"/>
<reference evidence="2" key="2">
    <citation type="journal article" date="2015" name="Fish Shellfish Immunol.">
        <title>Early steps in the European eel (Anguilla anguilla)-Vibrio vulnificus interaction in the gills: Role of the RtxA13 toxin.</title>
        <authorList>
            <person name="Callol A."/>
            <person name="Pajuelo D."/>
            <person name="Ebbesson L."/>
            <person name="Teles M."/>
            <person name="MacKenzie S."/>
            <person name="Amaro C."/>
        </authorList>
    </citation>
    <scope>NUCLEOTIDE SEQUENCE</scope>
</reference>
<feature type="region of interest" description="Disordered" evidence="1">
    <location>
        <begin position="1"/>
        <end position="33"/>
    </location>
</feature>
<reference evidence="2" key="1">
    <citation type="submission" date="2014-11" db="EMBL/GenBank/DDBJ databases">
        <authorList>
            <person name="Amaro Gonzalez C."/>
        </authorList>
    </citation>
    <scope>NUCLEOTIDE SEQUENCE</scope>
</reference>
<protein>
    <submittedName>
        <fullName evidence="2">Uncharacterized protein</fullName>
    </submittedName>
</protein>
<evidence type="ECO:0000256" key="1">
    <source>
        <dbReference type="SAM" id="MobiDB-lite"/>
    </source>
</evidence>
<name>A0A0E9R271_ANGAN</name>
<sequence>MIDTSHRDNDKYPRARLPMYIREGGSSRQHHLE</sequence>